<dbReference type="InterPro" id="IPR017853">
    <property type="entry name" value="GH"/>
</dbReference>
<organism evidence="1 2">
    <name type="scientific">Paenibacillus baekrokdamisoli</name>
    <dbReference type="NCBI Taxonomy" id="1712516"/>
    <lineage>
        <taxon>Bacteria</taxon>
        <taxon>Bacillati</taxon>
        <taxon>Bacillota</taxon>
        <taxon>Bacilli</taxon>
        <taxon>Bacillales</taxon>
        <taxon>Paenibacillaceae</taxon>
        <taxon>Paenibacillus</taxon>
    </lineage>
</organism>
<gene>
    <name evidence="1" type="ORF">Back11_45720</name>
</gene>
<protein>
    <submittedName>
        <fullName evidence="1">Uncharacterized protein</fullName>
    </submittedName>
</protein>
<dbReference type="SUPFAM" id="SSF49785">
    <property type="entry name" value="Galactose-binding domain-like"/>
    <property type="match status" value="1"/>
</dbReference>
<reference evidence="1 2" key="1">
    <citation type="submission" date="2018-11" db="EMBL/GenBank/DDBJ databases">
        <title>Complete genome sequence of Paenibacillus baekrokdamisoli strain KCTC 33723.</title>
        <authorList>
            <person name="Kang S.W."/>
            <person name="Lee K.C."/>
            <person name="Kim K.K."/>
            <person name="Kim J.S."/>
            <person name="Kim D.S."/>
            <person name="Ko S.H."/>
            <person name="Yang S.H."/>
            <person name="Lee J.S."/>
        </authorList>
    </citation>
    <scope>NUCLEOTIDE SEQUENCE [LARGE SCALE GENOMIC DNA]</scope>
    <source>
        <strain evidence="1 2">KCTC 33723</strain>
    </source>
</reference>
<sequence>MKKVSFRPILIATIAVVLCSSGLIGAQRANAAAQNVAAGKTPTSNAALINASLATDGASNNSNSFAEAGTGKKYIQIDFGGNYYLNKILLWHYYADSRTYKDVVVKLSESATFSSATTVFNNDVDNSSGQGAGSDAEYAETAAGKTITFNPVKARYLRIYSNGSNINTYNHYVEAQAWTIDNSYRANNVTFTNPEWVMTPQTDAFIQDVVNKMNAYKIKYQMIDVGFFDRDSETGQYDDINGQPIDGTMSWYAYDELENWVNKSRQYAPDMKLIGVVNGNKSLHVQGLPYTDKNNVLHTPAVSKATMQDNIAAHCAFLVNYYGLDGINLDFEPVSAGAASTDYRQLIQKVRTAIGPNKHLSIDGNPFAAYMPDNEIAQFGAMLDMIVMMDYDTADLNVPAYPANPSSTNATNYKLAIKENTKRISSALPASCAFIPLGPGDYGFTDVHKSYENAQNHSVAVNDAIMEGARVAGSGVWWFSASMNNATETQQFNDFWINGTP</sequence>
<keyword evidence="2" id="KW-1185">Reference proteome</keyword>
<dbReference type="EMBL" id="AP019308">
    <property type="protein sequence ID" value="BBH23227.1"/>
    <property type="molecule type" value="Genomic_DNA"/>
</dbReference>
<dbReference type="Pfam" id="PF00704">
    <property type="entry name" value="Glyco_hydro_18"/>
    <property type="match status" value="1"/>
</dbReference>
<dbReference type="Gene3D" id="3.20.20.80">
    <property type="entry name" value="Glycosidases"/>
    <property type="match status" value="1"/>
</dbReference>
<dbReference type="RefSeq" id="WP_125662540.1">
    <property type="nucleotide sequence ID" value="NZ_AP019308.1"/>
</dbReference>
<dbReference type="PROSITE" id="PS51910">
    <property type="entry name" value="GH18_2"/>
    <property type="match status" value="1"/>
</dbReference>
<dbReference type="InterPro" id="IPR001223">
    <property type="entry name" value="Glyco_hydro18_cat"/>
</dbReference>
<evidence type="ECO:0000313" key="1">
    <source>
        <dbReference type="EMBL" id="BBH23227.1"/>
    </source>
</evidence>
<dbReference type="Gene3D" id="2.60.120.260">
    <property type="entry name" value="Galactose-binding domain-like"/>
    <property type="match status" value="1"/>
</dbReference>
<dbReference type="Proteomes" id="UP000275368">
    <property type="component" value="Chromosome"/>
</dbReference>
<dbReference type="InterPro" id="IPR008979">
    <property type="entry name" value="Galactose-bd-like_sf"/>
</dbReference>
<accession>A0A3G9IWE2</accession>
<name>A0A3G9IWE2_9BACL</name>
<dbReference type="SUPFAM" id="SSF51445">
    <property type="entry name" value="(Trans)glycosidases"/>
    <property type="match status" value="1"/>
</dbReference>
<dbReference type="GO" id="GO:0005975">
    <property type="term" value="P:carbohydrate metabolic process"/>
    <property type="evidence" value="ECO:0007669"/>
    <property type="project" value="InterPro"/>
</dbReference>
<dbReference type="KEGG" id="pbk:Back11_45720"/>
<evidence type="ECO:0000313" key="2">
    <source>
        <dbReference type="Proteomes" id="UP000275368"/>
    </source>
</evidence>
<proteinExistence type="predicted"/>
<dbReference type="AlphaFoldDB" id="A0A3G9IWE2"/>
<dbReference type="OrthoDB" id="2675583at2"/>